<evidence type="ECO:0000256" key="6">
    <source>
        <dbReference type="ARBA" id="ARBA00023288"/>
    </source>
</evidence>
<dbReference type="AlphaFoldDB" id="A0A852YN92"/>
<feature type="region of interest" description="Disordered" evidence="7">
    <location>
        <begin position="130"/>
        <end position="151"/>
    </location>
</feature>
<keyword evidence="3" id="KW-1003">Cell membrane</keyword>
<comment type="subcellular location">
    <subcellularLocation>
        <location evidence="1">Cell membrane</location>
        <topology evidence="1">Lipid-anchor</topology>
    </subcellularLocation>
</comment>
<feature type="compositionally biased region" description="Basic and acidic residues" evidence="7">
    <location>
        <begin position="141"/>
        <end position="151"/>
    </location>
</feature>
<feature type="domain" description="ABC transporter substrate-binding protein PnrA-like" evidence="9">
    <location>
        <begin position="45"/>
        <end position="370"/>
    </location>
</feature>
<protein>
    <submittedName>
        <fullName evidence="10">Basic membrane protein A</fullName>
    </submittedName>
</protein>
<dbReference type="EMBL" id="JACBZY010000001">
    <property type="protein sequence ID" value="NYG98685.1"/>
    <property type="molecule type" value="Genomic_DNA"/>
</dbReference>
<comment type="similarity">
    <text evidence="2">Belongs to the BMP lipoprotein family.</text>
</comment>
<proteinExistence type="inferred from homology"/>
<comment type="caution">
    <text evidence="10">The sequence shown here is derived from an EMBL/GenBank/DDBJ whole genome shotgun (WGS) entry which is preliminary data.</text>
</comment>
<dbReference type="RefSeq" id="WP_179566378.1">
    <property type="nucleotide sequence ID" value="NZ_JACBZY010000001.1"/>
</dbReference>
<evidence type="ECO:0000256" key="8">
    <source>
        <dbReference type="SAM" id="SignalP"/>
    </source>
</evidence>
<organism evidence="10 11">
    <name type="scientific">Schumannella luteola</name>
    <dbReference type="NCBI Taxonomy" id="472059"/>
    <lineage>
        <taxon>Bacteria</taxon>
        <taxon>Bacillati</taxon>
        <taxon>Actinomycetota</taxon>
        <taxon>Actinomycetes</taxon>
        <taxon>Micrococcales</taxon>
        <taxon>Microbacteriaceae</taxon>
        <taxon>Schumannella</taxon>
    </lineage>
</organism>
<evidence type="ECO:0000313" key="10">
    <source>
        <dbReference type="EMBL" id="NYG98685.1"/>
    </source>
</evidence>
<reference evidence="10 11" key="1">
    <citation type="submission" date="2020-07" db="EMBL/GenBank/DDBJ databases">
        <title>Sequencing the genomes of 1000 actinobacteria strains.</title>
        <authorList>
            <person name="Klenk H.-P."/>
        </authorList>
    </citation>
    <scope>NUCLEOTIDE SEQUENCE [LARGE SCALE GENOMIC DNA]</scope>
    <source>
        <strain evidence="10 11">DSM 23141</strain>
    </source>
</reference>
<dbReference type="Pfam" id="PF02608">
    <property type="entry name" value="Bmp"/>
    <property type="match status" value="1"/>
</dbReference>
<dbReference type="InterPro" id="IPR028082">
    <property type="entry name" value="Peripla_BP_I"/>
</dbReference>
<feature type="chain" id="PRO_5038996530" evidence="8">
    <location>
        <begin position="30"/>
        <end position="376"/>
    </location>
</feature>
<feature type="signal peptide" evidence="8">
    <location>
        <begin position="1"/>
        <end position="29"/>
    </location>
</feature>
<dbReference type="PANTHER" id="PTHR34296:SF2">
    <property type="entry name" value="ABC TRANSPORTER GUANOSINE-BINDING PROTEIN NUPN"/>
    <property type="match status" value="1"/>
</dbReference>
<dbReference type="GO" id="GO:0005886">
    <property type="term" value="C:plasma membrane"/>
    <property type="evidence" value="ECO:0007669"/>
    <property type="project" value="UniProtKB-SubCell"/>
</dbReference>
<gene>
    <name evidence="10" type="ORF">BJ979_001311</name>
</gene>
<dbReference type="Gene3D" id="3.40.50.2300">
    <property type="match status" value="2"/>
</dbReference>
<evidence type="ECO:0000256" key="1">
    <source>
        <dbReference type="ARBA" id="ARBA00004193"/>
    </source>
</evidence>
<evidence type="ECO:0000256" key="3">
    <source>
        <dbReference type="ARBA" id="ARBA00022475"/>
    </source>
</evidence>
<evidence type="ECO:0000256" key="5">
    <source>
        <dbReference type="ARBA" id="ARBA00023136"/>
    </source>
</evidence>
<keyword evidence="4 8" id="KW-0732">Signal</keyword>
<dbReference type="InterPro" id="IPR050957">
    <property type="entry name" value="BMP_lipoprotein"/>
</dbReference>
<evidence type="ECO:0000313" key="11">
    <source>
        <dbReference type="Proteomes" id="UP000553888"/>
    </source>
</evidence>
<keyword evidence="6" id="KW-0449">Lipoprotein</keyword>
<dbReference type="InterPro" id="IPR003760">
    <property type="entry name" value="PnrA-like"/>
</dbReference>
<keyword evidence="11" id="KW-1185">Reference proteome</keyword>
<dbReference type="Proteomes" id="UP000553888">
    <property type="component" value="Unassembled WGS sequence"/>
</dbReference>
<dbReference type="InterPro" id="IPR008107">
    <property type="entry name" value="Mycoplasma_p48"/>
</dbReference>
<keyword evidence="5" id="KW-0472">Membrane</keyword>
<evidence type="ECO:0000259" key="9">
    <source>
        <dbReference type="Pfam" id="PF02608"/>
    </source>
</evidence>
<evidence type="ECO:0000256" key="4">
    <source>
        <dbReference type="ARBA" id="ARBA00022729"/>
    </source>
</evidence>
<dbReference type="CDD" id="cd06354">
    <property type="entry name" value="PBP1_PrnA-like"/>
    <property type="match status" value="1"/>
</dbReference>
<evidence type="ECO:0000256" key="7">
    <source>
        <dbReference type="SAM" id="MobiDB-lite"/>
    </source>
</evidence>
<name>A0A852YN92_9MICO</name>
<dbReference type="PRINTS" id="PR01733">
    <property type="entry name" value="LIPPROTEIN48"/>
</dbReference>
<accession>A0A852YN92</accession>
<dbReference type="PROSITE" id="PS51257">
    <property type="entry name" value="PROKAR_LIPOPROTEIN"/>
    <property type="match status" value="1"/>
</dbReference>
<dbReference type="SUPFAM" id="SSF53822">
    <property type="entry name" value="Periplasmic binding protein-like I"/>
    <property type="match status" value="1"/>
</dbReference>
<dbReference type="PANTHER" id="PTHR34296">
    <property type="entry name" value="TRANSCRIPTIONAL ACTIVATOR PROTEIN MED"/>
    <property type="match status" value="1"/>
</dbReference>
<evidence type="ECO:0000256" key="2">
    <source>
        <dbReference type="ARBA" id="ARBA00008610"/>
    </source>
</evidence>
<sequence>MTITLRKTGLAGLATLGASVLVLTGCASAPSDSGDSSAKSDFLPCMVSDDGGYDDHSFNESGLEGLKKGADDIGAKYKNVESSSEDDYKPNIDNLLDEGCNLIVTVGFKLSAATITAAKDNADVEFASIDDGLDNEGATGDDGKPTGDGKVDVKNGKPILFDTAQAAFLGGYAAASYSKTGVVGTFGGIPIPPVTIFMDGFVDGVKYFNETKKKDVKVVGWDKDSQNGVFTGGFAAGVEAKTAAQGLLDQNADVLMPVGGPIYQSAAEAIRGKGGDIALIGVDADVYLSDPSVKDLLLTSVTKGIAAGVEDVVKAAADDKFDNTPFVGTLKNDGVGLAPFHDFESKVDSGLQGELDAIKAKIISGDIKVTSKASPK</sequence>